<dbReference type="GO" id="GO:0005886">
    <property type="term" value="C:plasma membrane"/>
    <property type="evidence" value="ECO:0007669"/>
    <property type="project" value="UniProtKB-SubCell"/>
</dbReference>
<dbReference type="Proteomes" id="UP000295611">
    <property type="component" value="Unassembled WGS sequence"/>
</dbReference>
<dbReference type="CDD" id="cd07731">
    <property type="entry name" value="ComA-like_MBL-fold"/>
    <property type="match status" value="1"/>
</dbReference>
<protein>
    <submittedName>
        <fullName evidence="8">Competence protein ComEC</fullName>
    </submittedName>
</protein>
<keyword evidence="9" id="KW-1185">Reference proteome</keyword>
<feature type="transmembrane region" description="Helical" evidence="6">
    <location>
        <begin position="423"/>
        <end position="444"/>
    </location>
</feature>
<feature type="transmembrane region" description="Helical" evidence="6">
    <location>
        <begin position="316"/>
        <end position="348"/>
    </location>
</feature>
<evidence type="ECO:0000313" key="9">
    <source>
        <dbReference type="Proteomes" id="UP000295611"/>
    </source>
</evidence>
<dbReference type="NCBIfam" id="TIGR00361">
    <property type="entry name" value="ComEC_Rec2"/>
    <property type="match status" value="1"/>
</dbReference>
<keyword evidence="5 6" id="KW-0472">Membrane</keyword>
<accession>A0A4R7AV45</accession>
<dbReference type="Pfam" id="PF00753">
    <property type="entry name" value="Lactamase_B"/>
    <property type="match status" value="1"/>
</dbReference>
<sequence>MGFVAGVTLCIWLAELPDWRWLLAGAVLGPSSRGLPTWVRPALWLAAGLSLGLAWAVWQAAQRLAMRLPAALDGQTVERVLTVRDLPVRGRHGFRVLVRVEPDAAGRMPMPSLIRVHVAGGELWPAGSRWRARIRLQPVRATANPYGFDAEAWLWAQSILASGQVIGLPRRLGDAEDGAARVDRLRARIAGRIERVLGDTREAALVTALTVGAQQHIDRAEWQLFARTGVTHLVSISGLHVGMVAGLVAWTMRQWLRRLPAGRIAPRVWVALSGLTAAGAYSLLAGWSVPTRRTFFMLAVACLLLCWRRALTPFRIWWLALAAVLLFDPFAVYFPGLWLSFGLVAALMTVSVGRRRPPDKWRGMIQGQWAASVMSVVPLVGFFAALPLISPLANLVAIPWISALVSPLCLLAAALPIDALLHLTAWLCSGFYVFITWCAGAPMWSLPSPPWPLFALGMLGSLWLIAPLGWAGRLFGALLLAPLLSYAPPRPGAGQFRATVLDVGQGLSVWIRTTRHDLLYDTGLPAAEAVVLPNLLASGVRRLDALVLSHHDADHDGGAPSLVEALPIGVLWVGQPESAHVLGMPYRRCRPGLRWQWDGVRFELLWPDEHWRDSGNNSYSCVLRVSGTHGSLLLAGDIPREVEAQLVARHGRGLASTALIAPHHGSRTSSSPPFLQAVAPHWSVISAGWRNRYGHPHPLVLRHYRAVGTAALRTDRLGAITLDFSAPPTVSGYRLTAPRHWRPMPEASGGSARYRP</sequence>
<name>A0A4R7AV45_9NEIS</name>
<organism evidence="8 9">
    <name type="scientific">Paludibacterium purpuratum</name>
    <dbReference type="NCBI Taxonomy" id="1144873"/>
    <lineage>
        <taxon>Bacteria</taxon>
        <taxon>Pseudomonadati</taxon>
        <taxon>Pseudomonadota</taxon>
        <taxon>Betaproteobacteria</taxon>
        <taxon>Neisseriales</taxon>
        <taxon>Chromobacteriaceae</taxon>
        <taxon>Paludibacterium</taxon>
    </lineage>
</organism>
<dbReference type="PANTHER" id="PTHR30619:SF1">
    <property type="entry name" value="RECOMBINATION PROTEIN 2"/>
    <property type="match status" value="1"/>
</dbReference>
<feature type="transmembrane region" description="Helical" evidence="6">
    <location>
        <begin position="268"/>
        <end position="287"/>
    </location>
</feature>
<feature type="transmembrane region" description="Helical" evidence="6">
    <location>
        <begin position="464"/>
        <end position="487"/>
    </location>
</feature>
<gene>
    <name evidence="8" type="ORF">DFP86_12316</name>
</gene>
<reference evidence="8 9" key="1">
    <citation type="submission" date="2019-03" db="EMBL/GenBank/DDBJ databases">
        <title>Genomic Encyclopedia of Type Strains, Phase III (KMG-III): the genomes of soil and plant-associated and newly described type strains.</title>
        <authorList>
            <person name="Whitman W."/>
        </authorList>
    </citation>
    <scope>NUCLEOTIDE SEQUENCE [LARGE SCALE GENOMIC DNA]</scope>
    <source>
        <strain evidence="8 9">CECT 8976</strain>
    </source>
</reference>
<dbReference type="InterPro" id="IPR025405">
    <property type="entry name" value="DUF4131"/>
</dbReference>
<evidence type="ECO:0000259" key="7">
    <source>
        <dbReference type="SMART" id="SM00849"/>
    </source>
</evidence>
<dbReference type="SMART" id="SM00849">
    <property type="entry name" value="Lactamase_B"/>
    <property type="match status" value="1"/>
</dbReference>
<dbReference type="AlphaFoldDB" id="A0A4R7AV45"/>
<evidence type="ECO:0000313" key="8">
    <source>
        <dbReference type="EMBL" id="TDR70552.1"/>
    </source>
</evidence>
<evidence type="ECO:0000256" key="6">
    <source>
        <dbReference type="SAM" id="Phobius"/>
    </source>
</evidence>
<dbReference type="PANTHER" id="PTHR30619">
    <property type="entry name" value="DNA INTERNALIZATION/COMPETENCE PROTEIN COMEC/REC2"/>
    <property type="match status" value="1"/>
</dbReference>
<dbReference type="GO" id="GO:0030420">
    <property type="term" value="P:establishment of competence for transformation"/>
    <property type="evidence" value="ECO:0007669"/>
    <property type="project" value="InterPro"/>
</dbReference>
<evidence type="ECO:0000256" key="5">
    <source>
        <dbReference type="ARBA" id="ARBA00023136"/>
    </source>
</evidence>
<dbReference type="InterPro" id="IPR035681">
    <property type="entry name" value="ComA-like_MBL"/>
</dbReference>
<feature type="transmembrane region" description="Helical" evidence="6">
    <location>
        <begin position="41"/>
        <end position="58"/>
    </location>
</feature>
<evidence type="ECO:0000256" key="1">
    <source>
        <dbReference type="ARBA" id="ARBA00004651"/>
    </source>
</evidence>
<evidence type="ECO:0000256" key="3">
    <source>
        <dbReference type="ARBA" id="ARBA00022692"/>
    </source>
</evidence>
<dbReference type="InterPro" id="IPR036866">
    <property type="entry name" value="RibonucZ/Hydroxyglut_hydro"/>
</dbReference>
<feature type="transmembrane region" description="Helical" evidence="6">
    <location>
        <begin position="224"/>
        <end position="248"/>
    </location>
</feature>
<feature type="transmembrane region" description="Helical" evidence="6">
    <location>
        <begin position="395"/>
        <end position="416"/>
    </location>
</feature>
<evidence type="ECO:0000256" key="2">
    <source>
        <dbReference type="ARBA" id="ARBA00022475"/>
    </source>
</evidence>
<dbReference type="InterPro" id="IPR004477">
    <property type="entry name" value="ComEC_N"/>
</dbReference>
<evidence type="ECO:0000256" key="4">
    <source>
        <dbReference type="ARBA" id="ARBA00022989"/>
    </source>
</evidence>
<dbReference type="Gene3D" id="3.60.15.10">
    <property type="entry name" value="Ribonuclease Z/Hydroxyacylglutathione hydrolase-like"/>
    <property type="match status" value="1"/>
</dbReference>
<comment type="caution">
    <text evidence="8">The sequence shown here is derived from an EMBL/GenBank/DDBJ whole genome shotgun (WGS) entry which is preliminary data.</text>
</comment>
<feature type="transmembrane region" description="Helical" evidence="6">
    <location>
        <begin position="369"/>
        <end position="389"/>
    </location>
</feature>
<comment type="subcellular location">
    <subcellularLocation>
        <location evidence="1">Cell membrane</location>
        <topology evidence="1">Multi-pass membrane protein</topology>
    </subcellularLocation>
</comment>
<feature type="transmembrane region" description="Helical" evidence="6">
    <location>
        <begin position="294"/>
        <end position="310"/>
    </location>
</feature>
<dbReference type="SUPFAM" id="SSF56281">
    <property type="entry name" value="Metallo-hydrolase/oxidoreductase"/>
    <property type="match status" value="1"/>
</dbReference>
<dbReference type="EMBL" id="SNZP01000023">
    <property type="protein sequence ID" value="TDR70552.1"/>
    <property type="molecule type" value="Genomic_DNA"/>
</dbReference>
<keyword evidence="4 6" id="KW-1133">Transmembrane helix</keyword>
<keyword evidence="3 6" id="KW-0812">Transmembrane</keyword>
<dbReference type="InterPro" id="IPR052159">
    <property type="entry name" value="Competence_DNA_uptake"/>
</dbReference>
<dbReference type="Pfam" id="PF03772">
    <property type="entry name" value="Competence"/>
    <property type="match status" value="1"/>
</dbReference>
<dbReference type="NCBIfam" id="TIGR00360">
    <property type="entry name" value="ComEC_N-term"/>
    <property type="match status" value="1"/>
</dbReference>
<keyword evidence="2" id="KW-1003">Cell membrane</keyword>
<dbReference type="InterPro" id="IPR001279">
    <property type="entry name" value="Metallo-B-lactamas"/>
</dbReference>
<dbReference type="InterPro" id="IPR004797">
    <property type="entry name" value="Competence_ComEC/Rec2"/>
</dbReference>
<proteinExistence type="predicted"/>
<feature type="domain" description="Metallo-beta-lactamase" evidence="7">
    <location>
        <begin position="505"/>
        <end position="689"/>
    </location>
</feature>
<dbReference type="Pfam" id="PF13567">
    <property type="entry name" value="DUF4131"/>
    <property type="match status" value="1"/>
</dbReference>